<evidence type="ECO:0000313" key="5">
    <source>
        <dbReference type="EMBL" id="TEA09858.1"/>
    </source>
</evidence>
<dbReference type="Gene3D" id="3.30.9.10">
    <property type="entry name" value="D-Amino Acid Oxidase, subunit A, domain 2"/>
    <property type="match status" value="1"/>
</dbReference>
<dbReference type="PANTHER" id="PTHR46865">
    <property type="entry name" value="OXIDOREDUCTASE-RELATED"/>
    <property type="match status" value="1"/>
</dbReference>
<comment type="caution">
    <text evidence="5">The sequence shown here is derived from an EMBL/GenBank/DDBJ whole genome shotgun (WGS) entry which is preliminary data.</text>
</comment>
<dbReference type="SUPFAM" id="SSF51905">
    <property type="entry name" value="FAD/NAD(P)-binding domain"/>
    <property type="match status" value="1"/>
</dbReference>
<dbReference type="InterPro" id="IPR051704">
    <property type="entry name" value="FAD_aromatic-hydroxylase"/>
</dbReference>
<feature type="domain" description="FAD-binding" evidence="4">
    <location>
        <begin position="4"/>
        <end position="361"/>
    </location>
</feature>
<dbReference type="InterPro" id="IPR002938">
    <property type="entry name" value="FAD-bd"/>
</dbReference>
<evidence type="ECO:0000313" key="6">
    <source>
        <dbReference type="Proteomes" id="UP000295604"/>
    </source>
</evidence>
<keyword evidence="3" id="KW-0560">Oxidoreductase</keyword>
<dbReference type="GO" id="GO:0071949">
    <property type="term" value="F:FAD binding"/>
    <property type="evidence" value="ECO:0007669"/>
    <property type="project" value="InterPro"/>
</dbReference>
<dbReference type="EMBL" id="QAPF01000844">
    <property type="protein sequence ID" value="TEA09858.1"/>
    <property type="molecule type" value="Genomic_DNA"/>
</dbReference>
<dbReference type="PANTHER" id="PTHR46865:SF7">
    <property type="entry name" value="MONOOXYGENASE, PUTATIVE (AFU_ORTHOLOGUE AFUA_8G07040)-RELATED"/>
    <property type="match status" value="1"/>
</dbReference>
<evidence type="ECO:0000256" key="3">
    <source>
        <dbReference type="ARBA" id="ARBA00023002"/>
    </source>
</evidence>
<keyword evidence="1" id="KW-0285">Flavoprotein</keyword>
<keyword evidence="6" id="KW-1185">Reference proteome</keyword>
<accession>A0A4R8T0P0</accession>
<dbReference type="AlphaFoldDB" id="A0A4R8T0P0"/>
<dbReference type="Pfam" id="PF01494">
    <property type="entry name" value="FAD_binding_3"/>
    <property type="match status" value="1"/>
</dbReference>
<reference evidence="5 6" key="1">
    <citation type="submission" date="2018-11" db="EMBL/GenBank/DDBJ databases">
        <title>Genome sequence and assembly of Colletotrichum sidae.</title>
        <authorList>
            <person name="Gan P."/>
            <person name="Shirasu K."/>
        </authorList>
    </citation>
    <scope>NUCLEOTIDE SEQUENCE [LARGE SCALE GENOMIC DNA]</scope>
    <source>
        <strain evidence="5 6">CBS 518.97</strain>
    </source>
</reference>
<name>A0A4R8T0P0_9PEZI</name>
<sequence>MPLKVLISGAGVAGPALSLFLLKSNPAHKITIIERSPSLRRGGQQIDLRGQGIPVMRKLGLLDEIKARAVAEDGLAFRDAETGKQWAVFGKNDSGTGRQAFTSEYEIMRGDLVDILYRASLEEAQKGKGQGGLKYQFGIHAREIRQLGDGADVTLSDGRTEKFDLVVGADGQSSRTRRLAFGQETSDKAFKSLGVNFAFFSIPREKGDGPTAQLCLAPERRFTAIRAGDRPVSQGYFGIKSDAPELAMSSRESVEKQKELWARLFGDAGWQAERFLRGMKETDDFYAQQLGQVKMDTWTKGRVALLGDAGYCPSPMTGMGTACAVVGAYVLAGEIARNGHGGDVCAALRSYEKVLRPFITEAQKLPSSGPGRIYVESEWGVWFTNRLLSVLSTLKVDRLMNQMMPENRGVWDVPEYPELRLTGSVSSRS</sequence>
<evidence type="ECO:0000259" key="4">
    <source>
        <dbReference type="Pfam" id="PF01494"/>
    </source>
</evidence>
<gene>
    <name evidence="5" type="ORF">C8034_v011798</name>
</gene>
<organism evidence="5 6">
    <name type="scientific">Colletotrichum sidae</name>
    <dbReference type="NCBI Taxonomy" id="1347389"/>
    <lineage>
        <taxon>Eukaryota</taxon>
        <taxon>Fungi</taxon>
        <taxon>Dikarya</taxon>
        <taxon>Ascomycota</taxon>
        <taxon>Pezizomycotina</taxon>
        <taxon>Sordariomycetes</taxon>
        <taxon>Hypocreomycetidae</taxon>
        <taxon>Glomerellales</taxon>
        <taxon>Glomerellaceae</taxon>
        <taxon>Colletotrichum</taxon>
        <taxon>Colletotrichum orbiculare species complex</taxon>
    </lineage>
</organism>
<dbReference type="Gene3D" id="3.50.50.60">
    <property type="entry name" value="FAD/NAD(P)-binding domain"/>
    <property type="match status" value="1"/>
</dbReference>
<dbReference type="Proteomes" id="UP000295604">
    <property type="component" value="Unassembled WGS sequence"/>
</dbReference>
<dbReference type="GO" id="GO:0016491">
    <property type="term" value="F:oxidoreductase activity"/>
    <property type="evidence" value="ECO:0007669"/>
    <property type="project" value="UniProtKB-KW"/>
</dbReference>
<proteinExistence type="predicted"/>
<dbReference type="PRINTS" id="PR00420">
    <property type="entry name" value="RNGMNOXGNASE"/>
</dbReference>
<evidence type="ECO:0000256" key="1">
    <source>
        <dbReference type="ARBA" id="ARBA00022630"/>
    </source>
</evidence>
<keyword evidence="2" id="KW-0274">FAD</keyword>
<protein>
    <recommendedName>
        <fullName evidence="4">FAD-binding domain-containing protein</fullName>
    </recommendedName>
</protein>
<dbReference type="InterPro" id="IPR036188">
    <property type="entry name" value="FAD/NAD-bd_sf"/>
</dbReference>
<evidence type="ECO:0000256" key="2">
    <source>
        <dbReference type="ARBA" id="ARBA00022827"/>
    </source>
</evidence>